<evidence type="ECO:0008006" key="2">
    <source>
        <dbReference type="Google" id="ProtNLM"/>
    </source>
</evidence>
<sequence length="94" mass="10413">MCGKKMILTLFTADECLPCTEVEEAFKKRYKEEIDSGEADIVNLDENEAAQQFWIEHDLPLAPIMVVTTDNGKLISVIEAQELLEAEPVAKGSG</sequence>
<name>X1RPH4_9ZZZZ</name>
<protein>
    <recommendedName>
        <fullName evidence="2">Thioredoxin-like fold domain-containing protein</fullName>
    </recommendedName>
</protein>
<accession>X1RPH4</accession>
<dbReference type="EMBL" id="BARW01003591">
    <property type="protein sequence ID" value="GAI68891.1"/>
    <property type="molecule type" value="Genomic_DNA"/>
</dbReference>
<dbReference type="InterPro" id="IPR036249">
    <property type="entry name" value="Thioredoxin-like_sf"/>
</dbReference>
<dbReference type="SUPFAM" id="SSF52833">
    <property type="entry name" value="Thioredoxin-like"/>
    <property type="match status" value="1"/>
</dbReference>
<reference evidence="1" key="1">
    <citation type="journal article" date="2014" name="Front. Microbiol.">
        <title>High frequency of phylogenetically diverse reductive dehalogenase-homologous genes in deep subseafloor sedimentary metagenomes.</title>
        <authorList>
            <person name="Kawai M."/>
            <person name="Futagami T."/>
            <person name="Toyoda A."/>
            <person name="Takaki Y."/>
            <person name="Nishi S."/>
            <person name="Hori S."/>
            <person name="Arai W."/>
            <person name="Tsubouchi T."/>
            <person name="Morono Y."/>
            <person name="Uchiyama I."/>
            <person name="Ito T."/>
            <person name="Fujiyama A."/>
            <person name="Inagaki F."/>
            <person name="Takami H."/>
        </authorList>
    </citation>
    <scope>NUCLEOTIDE SEQUENCE</scope>
    <source>
        <strain evidence="1">Expedition CK06-06</strain>
    </source>
</reference>
<gene>
    <name evidence="1" type="ORF">S12H4_09034</name>
</gene>
<dbReference type="AlphaFoldDB" id="X1RPH4"/>
<dbReference type="Gene3D" id="3.40.30.10">
    <property type="entry name" value="Glutaredoxin"/>
    <property type="match status" value="1"/>
</dbReference>
<comment type="caution">
    <text evidence="1">The sequence shown here is derived from an EMBL/GenBank/DDBJ whole genome shotgun (WGS) entry which is preliminary data.</text>
</comment>
<evidence type="ECO:0000313" key="1">
    <source>
        <dbReference type="EMBL" id="GAI68891.1"/>
    </source>
</evidence>
<proteinExistence type="predicted"/>
<organism evidence="1">
    <name type="scientific">marine sediment metagenome</name>
    <dbReference type="NCBI Taxonomy" id="412755"/>
    <lineage>
        <taxon>unclassified sequences</taxon>
        <taxon>metagenomes</taxon>
        <taxon>ecological metagenomes</taxon>
    </lineage>
</organism>